<organism evidence="4 5">
    <name type="scientific">Mesonia hippocampi</name>
    <dbReference type="NCBI Taxonomy" id="1628250"/>
    <lineage>
        <taxon>Bacteria</taxon>
        <taxon>Pseudomonadati</taxon>
        <taxon>Bacteroidota</taxon>
        <taxon>Flavobacteriia</taxon>
        <taxon>Flavobacteriales</taxon>
        <taxon>Flavobacteriaceae</taxon>
        <taxon>Mesonia</taxon>
    </lineage>
</organism>
<protein>
    <submittedName>
        <fullName evidence="4">7-keto-8-aminopelargonate synthetase-like enzyme</fullName>
    </submittedName>
</protein>
<dbReference type="SUPFAM" id="SSF53383">
    <property type="entry name" value="PLP-dependent transferases"/>
    <property type="match status" value="1"/>
</dbReference>
<proteinExistence type="predicted"/>
<evidence type="ECO:0000313" key="4">
    <source>
        <dbReference type="EMBL" id="MBB4119914.1"/>
    </source>
</evidence>
<dbReference type="RefSeq" id="WP_183478250.1">
    <property type="nucleotide sequence ID" value="NZ_JACIFO010000012.1"/>
</dbReference>
<dbReference type="SUPFAM" id="SSF55729">
    <property type="entry name" value="Acyl-CoA N-acyltransferases (Nat)"/>
    <property type="match status" value="1"/>
</dbReference>
<dbReference type="InterPro" id="IPR004839">
    <property type="entry name" value="Aminotransferase_I/II_large"/>
</dbReference>
<dbReference type="InterPro" id="IPR016181">
    <property type="entry name" value="Acyl_CoA_acyltransferase"/>
</dbReference>
<evidence type="ECO:0000259" key="3">
    <source>
        <dbReference type="Pfam" id="PF00155"/>
    </source>
</evidence>
<dbReference type="InterPro" id="IPR015424">
    <property type="entry name" value="PyrdxlP-dep_Trfase"/>
</dbReference>
<name>A0A840F0X1_9FLAO</name>
<reference evidence="4 5" key="1">
    <citation type="submission" date="2020-08" db="EMBL/GenBank/DDBJ databases">
        <title>Genomic Encyclopedia of Type Strains, Phase IV (KMG-IV): sequencing the most valuable type-strain genomes for metagenomic binning, comparative biology and taxonomic classification.</title>
        <authorList>
            <person name="Goeker M."/>
        </authorList>
    </citation>
    <scope>NUCLEOTIDE SEQUENCE [LARGE SCALE GENOMIC DNA]</scope>
    <source>
        <strain evidence="4 5">DSM 29568</strain>
    </source>
</reference>
<dbReference type="Gene3D" id="3.40.640.10">
    <property type="entry name" value="Type I PLP-dependent aspartate aminotransferase-like (Major domain)"/>
    <property type="match status" value="1"/>
</dbReference>
<dbReference type="PANTHER" id="PTHR13693:SF3">
    <property type="entry name" value="LD36009P"/>
    <property type="match status" value="1"/>
</dbReference>
<evidence type="ECO:0000313" key="5">
    <source>
        <dbReference type="Proteomes" id="UP000553034"/>
    </source>
</evidence>
<gene>
    <name evidence="4" type="ORF">GGR32_002226</name>
</gene>
<accession>A0A840F0X1</accession>
<dbReference type="EMBL" id="JACIFO010000012">
    <property type="protein sequence ID" value="MBB4119914.1"/>
    <property type="molecule type" value="Genomic_DNA"/>
</dbReference>
<dbReference type="InterPro" id="IPR050087">
    <property type="entry name" value="AON_synthase_class-II"/>
</dbReference>
<dbReference type="Gene3D" id="3.90.1150.10">
    <property type="entry name" value="Aspartate Aminotransferase, domain 1"/>
    <property type="match status" value="1"/>
</dbReference>
<dbReference type="PANTHER" id="PTHR13693">
    <property type="entry name" value="CLASS II AMINOTRANSFERASE/8-AMINO-7-OXONONANOATE SYNTHASE"/>
    <property type="match status" value="1"/>
</dbReference>
<dbReference type="InterPro" id="IPR015421">
    <property type="entry name" value="PyrdxlP-dep_Trfase_major"/>
</dbReference>
<comment type="caution">
    <text evidence="4">The sequence shown here is derived from an EMBL/GenBank/DDBJ whole genome shotgun (WGS) entry which is preliminary data.</text>
</comment>
<dbReference type="AlphaFoldDB" id="A0A840F0X1"/>
<dbReference type="Proteomes" id="UP000553034">
    <property type="component" value="Unassembled WGS sequence"/>
</dbReference>
<keyword evidence="2" id="KW-0808">Transferase</keyword>
<dbReference type="GO" id="GO:0016740">
    <property type="term" value="F:transferase activity"/>
    <property type="evidence" value="ECO:0007669"/>
    <property type="project" value="UniProtKB-KW"/>
</dbReference>
<dbReference type="Pfam" id="PF00155">
    <property type="entry name" value="Aminotran_1_2"/>
    <property type="match status" value="1"/>
</dbReference>
<sequence length="799" mass="91411">MAKVKHNHFLDTVDHVFSYAKKLKILHLKMQGKTFDGRTIQIGGSKAFHFGTTGYLGLEQDKRLKEAAKQAIDDFGTQFPLSKSYIAHPLYEELEKLLHTLYNQPVVVTKNATLAHMAAIPVVVGDNDAIVLDHQVHWSVQDAAKRLQLRGVKIELLRHNRLDLLEAKIQELGAKVDKIWYMADGVYSMYGDFAPVKDLLKLAQKYKQLHLYFDDVHGMSWFGKHGRGYVYEQLQQLPAQVVLIGTLSKTFGANGSFIICGDKLMQQKIKTFGGSLTFSAQLDPASVGAAIAAAKIHLSDEINILQEELQDRINYFNKLLAAYKIPLVETNSSPVFFIATGIPETGYQLTQQLLARGFYVNMGLFPAVPSIKTGLRITISRHNQKTEIRQLVENLASLYPKVMRATGNSLKRLNKYFKKEFSFPEQALKSTNYTLVQQNSITQIDKHVWNKHFKGKGILDWEGFKFIEDCFKTHKADEHKWKFFYIQIFDANNKLMLMAALTISLWKDDVLAKPAVSKAFEHKRKDDKYKFTSYVLSLGSLFSDGLPLYIHDKVLTDKTLQNLFFTSLENIAFTHKASQIVLRDFDFSVKYDKLFQAQGFITLNMPEVCLIENLNWNTLEGFLVRLSKRSQKHFKRDILPFRELVEVEVHSEVSPSVLTHYYALYKNVKNKNLGLNTFTYPISVFQEMNKSKAWEFISIKIKGKAMSKAIGVMFCYRNLGVTYVPSLVGINYNYNKDYQTYRQLLYESILQANNAGFKTVDFGISANFEKKKLGAEIKAKMAYVQSSSNFKMDYLESKQ</sequence>
<dbReference type="InterPro" id="IPR015422">
    <property type="entry name" value="PyrdxlP-dep_Trfase_small"/>
</dbReference>
<evidence type="ECO:0000256" key="2">
    <source>
        <dbReference type="ARBA" id="ARBA00022679"/>
    </source>
</evidence>
<keyword evidence="5" id="KW-1185">Reference proteome</keyword>
<dbReference type="GO" id="GO:0030170">
    <property type="term" value="F:pyridoxal phosphate binding"/>
    <property type="evidence" value="ECO:0007669"/>
    <property type="project" value="InterPro"/>
</dbReference>
<evidence type="ECO:0000256" key="1">
    <source>
        <dbReference type="ARBA" id="ARBA00001933"/>
    </source>
</evidence>
<feature type="domain" description="Aminotransferase class I/classII large" evidence="3">
    <location>
        <begin position="50"/>
        <end position="393"/>
    </location>
</feature>
<comment type="cofactor">
    <cofactor evidence="1">
        <name>pyridoxal 5'-phosphate</name>
        <dbReference type="ChEBI" id="CHEBI:597326"/>
    </cofactor>
</comment>